<dbReference type="PANTHER" id="PTHR43284">
    <property type="entry name" value="ASPARAGINE SYNTHETASE (GLUTAMINE-HYDROLYZING)"/>
    <property type="match status" value="1"/>
</dbReference>
<dbReference type="Proteomes" id="UP000014216">
    <property type="component" value="Unassembled WGS sequence"/>
</dbReference>
<dbReference type="GO" id="GO:0005524">
    <property type="term" value="F:ATP binding"/>
    <property type="evidence" value="ECO:0007669"/>
    <property type="project" value="UniProtKB-KW"/>
</dbReference>
<evidence type="ECO:0000256" key="7">
    <source>
        <dbReference type="ARBA" id="ARBA00048741"/>
    </source>
</evidence>
<evidence type="ECO:0000313" key="10">
    <source>
        <dbReference type="EMBL" id="EMS77670.1"/>
    </source>
</evidence>
<comment type="catalytic activity">
    <reaction evidence="7">
        <text>L-aspartate + L-glutamine + ATP + H2O = L-asparagine + L-glutamate + AMP + diphosphate + H(+)</text>
        <dbReference type="Rhea" id="RHEA:12228"/>
        <dbReference type="ChEBI" id="CHEBI:15377"/>
        <dbReference type="ChEBI" id="CHEBI:15378"/>
        <dbReference type="ChEBI" id="CHEBI:29985"/>
        <dbReference type="ChEBI" id="CHEBI:29991"/>
        <dbReference type="ChEBI" id="CHEBI:30616"/>
        <dbReference type="ChEBI" id="CHEBI:33019"/>
        <dbReference type="ChEBI" id="CHEBI:58048"/>
        <dbReference type="ChEBI" id="CHEBI:58359"/>
        <dbReference type="ChEBI" id="CHEBI:456215"/>
        <dbReference type="EC" id="6.3.5.4"/>
    </reaction>
</comment>
<dbReference type="InterPro" id="IPR029055">
    <property type="entry name" value="Ntn_hydrolases_N"/>
</dbReference>
<accession>S0FSL0</accession>
<dbReference type="Pfam" id="PF13537">
    <property type="entry name" value="GATase_7"/>
    <property type="match status" value="1"/>
</dbReference>
<dbReference type="PROSITE" id="PS51278">
    <property type="entry name" value="GATASE_TYPE_2"/>
    <property type="match status" value="1"/>
</dbReference>
<comment type="caution">
    <text evidence="10">The sequence shown here is derived from an EMBL/GenBank/DDBJ whole genome shotgun (WGS) entry which is preliminary data.</text>
</comment>
<organism evidence="10 11">
    <name type="scientific">Desulfotignum phosphitoxidans DSM 13687</name>
    <dbReference type="NCBI Taxonomy" id="1286635"/>
    <lineage>
        <taxon>Bacteria</taxon>
        <taxon>Pseudomonadati</taxon>
        <taxon>Thermodesulfobacteriota</taxon>
        <taxon>Desulfobacteria</taxon>
        <taxon>Desulfobacterales</taxon>
        <taxon>Desulfobacteraceae</taxon>
        <taxon>Desulfotignum</taxon>
    </lineage>
</organism>
<evidence type="ECO:0000256" key="1">
    <source>
        <dbReference type="ARBA" id="ARBA00005187"/>
    </source>
</evidence>
<feature type="binding site" evidence="8">
    <location>
        <position position="78"/>
    </location>
    <ligand>
        <name>L-glutamine</name>
        <dbReference type="ChEBI" id="CHEBI:58359"/>
    </ligand>
</feature>
<evidence type="ECO:0000256" key="8">
    <source>
        <dbReference type="PIRSR" id="PIRSR001589-2"/>
    </source>
</evidence>
<comment type="pathway">
    <text evidence="1">Amino-acid biosynthesis; L-asparagine biosynthesis; L-asparagine from L-aspartate (L-Gln route): step 1/1.</text>
</comment>
<name>S0FSL0_9BACT</name>
<dbReference type="InterPro" id="IPR006426">
    <property type="entry name" value="Asn_synth_AEB"/>
</dbReference>
<feature type="domain" description="Glutamine amidotransferase type-2" evidence="9">
    <location>
        <begin position="1"/>
        <end position="192"/>
    </location>
</feature>
<evidence type="ECO:0000313" key="11">
    <source>
        <dbReference type="Proteomes" id="UP000014216"/>
    </source>
</evidence>
<dbReference type="AlphaFoldDB" id="S0FSL0"/>
<keyword evidence="5 8" id="KW-0067">ATP-binding</keyword>
<keyword evidence="10" id="KW-0436">Ligase</keyword>
<dbReference type="Gene3D" id="3.60.20.10">
    <property type="entry name" value="Glutamine Phosphoribosylpyrophosphate, subunit 1, domain 1"/>
    <property type="match status" value="1"/>
</dbReference>
<evidence type="ECO:0000256" key="2">
    <source>
        <dbReference type="ARBA" id="ARBA00005752"/>
    </source>
</evidence>
<dbReference type="CDD" id="cd00712">
    <property type="entry name" value="AsnB"/>
    <property type="match status" value="1"/>
</dbReference>
<dbReference type="PANTHER" id="PTHR43284:SF1">
    <property type="entry name" value="ASPARAGINE SYNTHETASE"/>
    <property type="match status" value="1"/>
</dbReference>
<evidence type="ECO:0000256" key="3">
    <source>
        <dbReference type="ARBA" id="ARBA00012737"/>
    </source>
</evidence>
<evidence type="ECO:0000256" key="5">
    <source>
        <dbReference type="ARBA" id="ARBA00022840"/>
    </source>
</evidence>
<sequence>MMAIQKHRGPDDEGLFLEDNVGLGFVRLSIIDLSEAGHQPMFSRDERYVVVFNGEIFNYIELRDELKRLGHRFDTNTDTEVLLGAYQQWGETCLNRFNGMWAFVIYDRWEKKIFASRDRYGIKPFYYYKNDRFFAFASEIPPLLSLLPGKPTPDNQSIFDYLVFNRTDQTQCTFFNEIKKLQHGHAVKLDLDTENGFSNSAIEKWYDLKARVAESRGFAGPEEFRELFSSAVGLRLRSDVPVGVCLSGGLDSSSIVSVLLDDFQKKDLHTFSAVYRKGQYGDETEFIHEYRPLLENMYFTTPDAQSLEKDLDTFVQAHAEPIPATGPYAQFKVMKLAKDHVVVTLDGQGADEELAGYHYFFGNFFKDLLVTGRWGALSRELFFYLSRHRSLYGLKTFIYFLLPKKIRASLRTSEKGYITPDFVHAHQDKNTIAGDLYEAASLNEALLNHFEYKLEHLLKWEDRNSMWFSLEARVPFLDYRLVERILATQNNWIIRNGDTKYILREAMKNILPARIQARRDKTGFDTPQDEWFRTRQWQEIINDILLSNRFRQRNIIDADMAVKKYEQHLEGKMNISKEIWKWVHLELWFRRFID</sequence>
<proteinExistence type="inferred from homology"/>
<dbReference type="EC" id="6.3.5.4" evidence="3"/>
<gene>
    <name evidence="10" type="primary">asnB</name>
    <name evidence="10" type="ORF">Dpo_13c00680</name>
</gene>
<dbReference type="Pfam" id="PF00733">
    <property type="entry name" value="Asn_synthase"/>
    <property type="match status" value="1"/>
</dbReference>
<evidence type="ECO:0000256" key="6">
    <source>
        <dbReference type="ARBA" id="ARBA00022962"/>
    </source>
</evidence>
<dbReference type="PATRIC" id="fig|1286635.3.peg.4391"/>
<dbReference type="GO" id="GO:0005829">
    <property type="term" value="C:cytosol"/>
    <property type="evidence" value="ECO:0007669"/>
    <property type="project" value="TreeGrafter"/>
</dbReference>
<dbReference type="GO" id="GO:0004066">
    <property type="term" value="F:asparagine synthase (glutamine-hydrolyzing) activity"/>
    <property type="evidence" value="ECO:0007669"/>
    <property type="project" value="UniProtKB-EC"/>
</dbReference>
<reference evidence="10 11" key="1">
    <citation type="journal article" date="2013" name="Genome Announc.">
        <title>Draft Genome Sequence of Desulfotignum phosphitoxidans DSM 13687 Strain FiPS-3.</title>
        <authorList>
            <person name="Poehlein A."/>
            <person name="Daniel R."/>
            <person name="Simeonova D.D."/>
        </authorList>
    </citation>
    <scope>NUCLEOTIDE SEQUENCE [LARGE SCALE GENOMIC DNA]</scope>
    <source>
        <strain evidence="10 11">DSM 13687</strain>
    </source>
</reference>
<dbReference type="InterPro" id="IPR001962">
    <property type="entry name" value="Asn_synthase"/>
</dbReference>
<keyword evidence="11" id="KW-1185">Reference proteome</keyword>
<dbReference type="InterPro" id="IPR033738">
    <property type="entry name" value="AsnB_N"/>
</dbReference>
<keyword evidence="6" id="KW-0315">Glutamine amidotransferase</keyword>
<dbReference type="EMBL" id="APJX01000013">
    <property type="protein sequence ID" value="EMS77670.1"/>
    <property type="molecule type" value="Genomic_DNA"/>
</dbReference>
<dbReference type="NCBIfam" id="TIGR01536">
    <property type="entry name" value="asn_synth_AEB"/>
    <property type="match status" value="1"/>
</dbReference>
<dbReference type="InterPro" id="IPR051786">
    <property type="entry name" value="ASN_synthetase/amidase"/>
</dbReference>
<dbReference type="InterPro" id="IPR017932">
    <property type="entry name" value="GATase_2_dom"/>
</dbReference>
<keyword evidence="4 8" id="KW-0547">Nucleotide-binding</keyword>
<dbReference type="InterPro" id="IPR014729">
    <property type="entry name" value="Rossmann-like_a/b/a_fold"/>
</dbReference>
<protein>
    <recommendedName>
        <fullName evidence="3">asparagine synthase (glutamine-hydrolyzing)</fullName>
        <ecNumber evidence="3">6.3.5.4</ecNumber>
    </recommendedName>
</protein>
<dbReference type="SUPFAM" id="SSF56235">
    <property type="entry name" value="N-terminal nucleophile aminohydrolases (Ntn hydrolases)"/>
    <property type="match status" value="1"/>
</dbReference>
<dbReference type="CDD" id="cd01991">
    <property type="entry name" value="Asn_synthase_B_C"/>
    <property type="match status" value="1"/>
</dbReference>
<comment type="similarity">
    <text evidence="2">Belongs to the asparagine synthetase family.</text>
</comment>
<evidence type="ECO:0000256" key="4">
    <source>
        <dbReference type="ARBA" id="ARBA00022741"/>
    </source>
</evidence>
<evidence type="ECO:0000259" key="9">
    <source>
        <dbReference type="PROSITE" id="PS51278"/>
    </source>
</evidence>
<dbReference type="GO" id="GO:0006529">
    <property type="term" value="P:asparagine biosynthetic process"/>
    <property type="evidence" value="ECO:0007669"/>
    <property type="project" value="InterPro"/>
</dbReference>
<dbReference type="SUPFAM" id="SSF52402">
    <property type="entry name" value="Adenine nucleotide alpha hydrolases-like"/>
    <property type="match status" value="1"/>
</dbReference>
<dbReference type="Gene3D" id="3.40.50.620">
    <property type="entry name" value="HUPs"/>
    <property type="match status" value="1"/>
</dbReference>
<dbReference type="PIRSF" id="PIRSF001589">
    <property type="entry name" value="Asn_synthetase_glu-h"/>
    <property type="match status" value="1"/>
</dbReference>